<protein>
    <submittedName>
        <fullName evidence="7">Phloretin hydrolase</fullName>
    </submittedName>
</protein>
<comment type="cofactor">
    <cofactor evidence="1">
        <name>Zn(2+)</name>
        <dbReference type="ChEBI" id="CHEBI:29105"/>
    </cofactor>
</comment>
<evidence type="ECO:0000256" key="5">
    <source>
        <dbReference type="ARBA" id="ARBA00023459"/>
    </source>
</evidence>
<evidence type="ECO:0000256" key="4">
    <source>
        <dbReference type="ARBA" id="ARBA00022833"/>
    </source>
</evidence>
<keyword evidence="2" id="KW-0479">Metal-binding</keyword>
<evidence type="ECO:0000256" key="3">
    <source>
        <dbReference type="ARBA" id="ARBA00022801"/>
    </source>
</evidence>
<gene>
    <name evidence="7" type="ORF">LFAB_16720</name>
</gene>
<dbReference type="AlphaFoldDB" id="W6T414"/>
<dbReference type="STRING" id="1400520.LFAB_16720"/>
<proteinExistence type="inferred from homology"/>
<dbReference type="RefSeq" id="WP_051502097.1">
    <property type="nucleotide sequence ID" value="NZ_KK036540.1"/>
</dbReference>
<organism evidence="7 8">
    <name type="scientific">Lactiplantibacillus fabifermentans T30PCM01</name>
    <dbReference type="NCBI Taxonomy" id="1400520"/>
    <lineage>
        <taxon>Bacteria</taxon>
        <taxon>Bacillati</taxon>
        <taxon>Bacillota</taxon>
        <taxon>Bacilli</taxon>
        <taxon>Lactobacillales</taxon>
        <taxon>Lactobacillaceae</taxon>
        <taxon>Lactiplantibacillus</taxon>
    </lineage>
</organism>
<evidence type="ECO:0000256" key="1">
    <source>
        <dbReference type="ARBA" id="ARBA00001947"/>
    </source>
</evidence>
<name>W6T414_9LACO</name>
<keyword evidence="3 7" id="KW-0378">Hydrolase</keyword>
<dbReference type="eggNOG" id="ENOG502Z8Q4">
    <property type="taxonomic scope" value="Bacteria"/>
</dbReference>
<dbReference type="GO" id="GO:0046872">
    <property type="term" value="F:metal ion binding"/>
    <property type="evidence" value="ECO:0007669"/>
    <property type="project" value="UniProtKB-KW"/>
</dbReference>
<evidence type="ECO:0000256" key="2">
    <source>
        <dbReference type="ARBA" id="ARBA00022723"/>
    </source>
</evidence>
<evidence type="ECO:0000313" key="7">
    <source>
        <dbReference type="EMBL" id="ETY72529.1"/>
    </source>
</evidence>
<dbReference type="PATRIC" id="fig|1400520.3.peg.3287"/>
<dbReference type="EMBL" id="AWWK01000094">
    <property type="protein sequence ID" value="ETY72529.1"/>
    <property type="molecule type" value="Genomic_DNA"/>
</dbReference>
<feature type="domain" description="DAPG hydrolase PhiG" evidence="6">
    <location>
        <begin position="49"/>
        <end position="259"/>
    </location>
</feature>
<evidence type="ECO:0000313" key="8">
    <source>
        <dbReference type="Proteomes" id="UP000019247"/>
    </source>
</evidence>
<dbReference type="Proteomes" id="UP000019247">
    <property type="component" value="Unassembled WGS sequence"/>
</dbReference>
<dbReference type="HOGENOM" id="CLU_055313_0_0_9"/>
<comment type="similarity">
    <text evidence="5">Belongs to the DAPG/phloretin hydrolase family.</text>
</comment>
<keyword evidence="4" id="KW-0862">Zinc</keyword>
<dbReference type="InterPro" id="IPR041526">
    <property type="entry name" value="DAPG_hydrolase"/>
</dbReference>
<evidence type="ECO:0000259" key="6">
    <source>
        <dbReference type="Pfam" id="PF18089"/>
    </source>
</evidence>
<reference evidence="7 8" key="1">
    <citation type="journal article" date="2014" name="Genome Announc.">
        <title>Genome Sequence of Lactobacillus fabifermentans Strain T30PCM01, Isolated from Fermenting Grape Marc.</title>
        <authorList>
            <person name="Treu L."/>
            <person name="Vendramin V."/>
            <person name="Bovo B."/>
            <person name="Giacomini A."/>
            <person name="Corich V."/>
            <person name="Campanaro S."/>
        </authorList>
    </citation>
    <scope>NUCLEOTIDE SEQUENCE [LARGE SCALE GENOMIC DNA]</scope>
    <source>
        <strain evidence="7 8">T30PCM01</strain>
    </source>
</reference>
<dbReference type="OrthoDB" id="2052122at2"/>
<dbReference type="Pfam" id="PF18089">
    <property type="entry name" value="DAPG_hydrolase"/>
    <property type="match status" value="1"/>
</dbReference>
<accession>W6T414</accession>
<sequence length="265" mass="29895">MQAKFTKNVPVDATSQPYYHYYVQDMAKVDATMQKKMAQFPVDPKDVTAVEDRNDLLKPGYLKVEVGYCEMPDGTAFMANYLKMPHVTAAMFHWWFAWHGLEPLRYLIWNKDDHYDVAVKPGTEQRLTDDTIPMAARIYGVTHTVTEDTGFGPEKITINFKDPVDLGYDPQLLANSATDIVAAANGATALMLHTVRAIDGGIELRSRFWLGWNINTTTGQPVRVIPENVKIDGEVAKRLGLHSIKEMTNLAAILPSVYRENKDKF</sequence>
<dbReference type="GO" id="GO:0016787">
    <property type="term" value="F:hydrolase activity"/>
    <property type="evidence" value="ECO:0007669"/>
    <property type="project" value="UniProtKB-KW"/>
</dbReference>
<comment type="caution">
    <text evidence="7">The sequence shown here is derived from an EMBL/GenBank/DDBJ whole genome shotgun (WGS) entry which is preliminary data.</text>
</comment>